<reference evidence="5" key="1">
    <citation type="submission" date="2024-07" db="EMBL/GenBank/DDBJ databases">
        <title>Two chromosome-level genome assemblies of Korean endemic species Abeliophyllum distichum and Forsythia ovata (Oleaceae).</title>
        <authorList>
            <person name="Jang H."/>
        </authorList>
    </citation>
    <scope>NUCLEOTIDE SEQUENCE [LARGE SCALE GENOMIC DNA]</scope>
</reference>
<feature type="domain" description="Gnk2-homologous" evidence="3">
    <location>
        <begin position="100"/>
        <end position="207"/>
    </location>
</feature>
<dbReference type="InterPro" id="IPR002902">
    <property type="entry name" value="GNK2"/>
</dbReference>
<dbReference type="InterPro" id="IPR038408">
    <property type="entry name" value="GNK2_sf"/>
</dbReference>
<evidence type="ECO:0000313" key="4">
    <source>
        <dbReference type="EMBL" id="KAL2483988.1"/>
    </source>
</evidence>
<dbReference type="Proteomes" id="UP001604277">
    <property type="component" value="Unassembled WGS sequence"/>
</dbReference>
<dbReference type="Pfam" id="PF01657">
    <property type="entry name" value="Stress-antifung"/>
    <property type="match status" value="1"/>
</dbReference>
<keyword evidence="5" id="KW-1185">Reference proteome</keyword>
<dbReference type="AlphaFoldDB" id="A0ABD1R6H4"/>
<dbReference type="PANTHER" id="PTHR32099:SF51">
    <property type="entry name" value="CYSTEINE-RICH RECEPTOR-LIKE PROTEIN KINASE 25 ISOFORM X1"/>
    <property type="match status" value="1"/>
</dbReference>
<comment type="caution">
    <text evidence="4">The sequence shown here is derived from an EMBL/GenBank/DDBJ whole genome shotgun (WGS) entry which is preliminary data.</text>
</comment>
<keyword evidence="2" id="KW-0677">Repeat</keyword>
<dbReference type="PROSITE" id="PS51473">
    <property type="entry name" value="GNK2"/>
    <property type="match status" value="1"/>
</dbReference>
<proteinExistence type="predicted"/>
<name>A0ABD1R6H4_9LAMI</name>
<gene>
    <name evidence="4" type="ORF">Fot_45432</name>
</gene>
<accession>A0ABD1R6H4</accession>
<evidence type="ECO:0000256" key="1">
    <source>
        <dbReference type="ARBA" id="ARBA00022729"/>
    </source>
</evidence>
<dbReference type="Gene3D" id="3.30.430.20">
    <property type="entry name" value="Gnk2 domain, C-X8-C-X2-C motif"/>
    <property type="match status" value="1"/>
</dbReference>
<evidence type="ECO:0000259" key="3">
    <source>
        <dbReference type="PROSITE" id="PS51473"/>
    </source>
</evidence>
<evidence type="ECO:0000256" key="2">
    <source>
        <dbReference type="ARBA" id="ARBA00022737"/>
    </source>
</evidence>
<evidence type="ECO:0000313" key="5">
    <source>
        <dbReference type="Proteomes" id="UP001604277"/>
    </source>
</evidence>
<sequence>MVCTRVIASTRKTLIPSSPLSRLISTPMDFTTPPLEKIPIESTSLRSVEQIFSLLNVVTYVKNATVEILKKCPGQKQAILWHEFCMVRYSNEAILGNVAYSPFDWGHSIENVPNEDKFYKELNMLLDSLRDHAAFNRSPKKFAAASRPYPEYRTIYAFEQCTPDISSDECGECLKKSALQIRECCDGARGVRILRPSCYLRFETDPFYNETMVKTLP</sequence>
<keyword evidence="1" id="KW-0732">Signal</keyword>
<dbReference type="CDD" id="cd23509">
    <property type="entry name" value="Gnk2-like"/>
    <property type="match status" value="1"/>
</dbReference>
<dbReference type="FunFam" id="3.30.430.20:FF:000002">
    <property type="entry name" value="Cysteine-rich receptor-like protein kinase 10"/>
    <property type="match status" value="1"/>
</dbReference>
<organism evidence="4 5">
    <name type="scientific">Forsythia ovata</name>
    <dbReference type="NCBI Taxonomy" id="205694"/>
    <lineage>
        <taxon>Eukaryota</taxon>
        <taxon>Viridiplantae</taxon>
        <taxon>Streptophyta</taxon>
        <taxon>Embryophyta</taxon>
        <taxon>Tracheophyta</taxon>
        <taxon>Spermatophyta</taxon>
        <taxon>Magnoliopsida</taxon>
        <taxon>eudicotyledons</taxon>
        <taxon>Gunneridae</taxon>
        <taxon>Pentapetalae</taxon>
        <taxon>asterids</taxon>
        <taxon>lamiids</taxon>
        <taxon>Lamiales</taxon>
        <taxon>Oleaceae</taxon>
        <taxon>Forsythieae</taxon>
        <taxon>Forsythia</taxon>
    </lineage>
</organism>
<protein>
    <submittedName>
        <fullName evidence="4">Cysteine-rich receptor-like protein kinase 25</fullName>
    </submittedName>
</protein>
<dbReference type="PANTHER" id="PTHR32099">
    <property type="entry name" value="CYSTEINE-RICH REPEAT SECRETORY PROTEIN"/>
    <property type="match status" value="1"/>
</dbReference>
<dbReference type="EMBL" id="JBFOLJ010000013">
    <property type="protein sequence ID" value="KAL2483988.1"/>
    <property type="molecule type" value="Genomic_DNA"/>
</dbReference>